<dbReference type="PANTHER" id="PTHR43470:SF3">
    <property type="entry name" value="PHOSPHATE TRANSPORT SYSTEM PERMEASE PROTEIN PSTA-RELATED"/>
    <property type="match status" value="1"/>
</dbReference>
<dbReference type="CDD" id="cd06261">
    <property type="entry name" value="TM_PBP2"/>
    <property type="match status" value="1"/>
</dbReference>
<dbReference type="EMBL" id="CP061800">
    <property type="protein sequence ID" value="QTA90333.1"/>
    <property type="molecule type" value="Genomic_DNA"/>
</dbReference>
<sequence>MNRLWETLIKAFSWACGIILLGAISCIIGYLFMKGAGVIRLDLIFGDTPPLDAILLKRQVLDGLFPAMAGTFFLVCFSVFTALPLGLAAGIYMSEYAGGSIRRVFSFSFDILAGIPSIVIGLFGFSIAVFLHRHFSDRIFPCLLISGLSLAFLVLPYIIRTTQLSLETLPARTRLTALALGATRFQNIRYVLVPQSLSGILSGVVLAVGRCAEDTAVIMLTGAVAMAGVPQSLLSSYEALPFYIYYISSQYTNPHELATGYGASIILLGICTFLFLAAFMIQKGLARRALYYP</sequence>
<dbReference type="AlphaFoldDB" id="A0A975BS03"/>
<keyword evidence="4 5" id="KW-0472">Membrane</keyword>
<comment type="subcellular location">
    <subcellularLocation>
        <location evidence="1 5">Cell membrane</location>
        <topology evidence="1 5">Multi-pass membrane protein</topology>
    </subcellularLocation>
</comment>
<dbReference type="Pfam" id="PF00528">
    <property type="entry name" value="BPD_transp_1"/>
    <property type="match status" value="1"/>
</dbReference>
<evidence type="ECO:0000259" key="6">
    <source>
        <dbReference type="PROSITE" id="PS50928"/>
    </source>
</evidence>
<comment type="similarity">
    <text evidence="5">Belongs to the binding-protein-dependent transport system permease family.</text>
</comment>
<dbReference type="InterPro" id="IPR000515">
    <property type="entry name" value="MetI-like"/>
</dbReference>
<keyword evidence="5" id="KW-0813">Transport</keyword>
<dbReference type="InterPro" id="IPR035906">
    <property type="entry name" value="MetI-like_sf"/>
</dbReference>
<dbReference type="GO" id="GO:0055085">
    <property type="term" value="P:transmembrane transport"/>
    <property type="evidence" value="ECO:0007669"/>
    <property type="project" value="InterPro"/>
</dbReference>
<feature type="domain" description="ABC transmembrane type-1" evidence="6">
    <location>
        <begin position="68"/>
        <end position="278"/>
    </location>
</feature>
<dbReference type="SUPFAM" id="SSF161098">
    <property type="entry name" value="MetI-like"/>
    <property type="match status" value="1"/>
</dbReference>
<reference evidence="7" key="1">
    <citation type="journal article" date="2021" name="Microb. Physiol.">
        <title>Proteogenomic Insights into the Physiology of Marine, Sulfate-Reducing, Filamentous Desulfonema limicola and Desulfonema magnum.</title>
        <authorList>
            <person name="Schnaars V."/>
            <person name="Wohlbrand L."/>
            <person name="Scheve S."/>
            <person name="Hinrichs C."/>
            <person name="Reinhardt R."/>
            <person name="Rabus R."/>
        </authorList>
    </citation>
    <scope>NUCLEOTIDE SEQUENCE</scope>
    <source>
        <strain evidence="7">4be13</strain>
    </source>
</reference>
<dbReference type="Proteomes" id="UP000663722">
    <property type="component" value="Chromosome"/>
</dbReference>
<feature type="transmembrane region" description="Helical" evidence="5">
    <location>
        <begin position="111"/>
        <end position="132"/>
    </location>
</feature>
<feature type="transmembrane region" description="Helical" evidence="5">
    <location>
        <begin position="64"/>
        <end position="91"/>
    </location>
</feature>
<evidence type="ECO:0000256" key="5">
    <source>
        <dbReference type="RuleBase" id="RU363032"/>
    </source>
</evidence>
<dbReference type="PANTHER" id="PTHR43470">
    <property type="entry name" value="PHOSPHATE TRANSPORT SYSTEM PERMEASE PROTEIN PSTA-RELATED"/>
    <property type="match status" value="1"/>
</dbReference>
<name>A0A975BS03_9BACT</name>
<evidence type="ECO:0000256" key="3">
    <source>
        <dbReference type="ARBA" id="ARBA00022989"/>
    </source>
</evidence>
<keyword evidence="8" id="KW-1185">Reference proteome</keyword>
<accession>A0A975BS03</accession>
<evidence type="ECO:0000313" key="7">
    <source>
        <dbReference type="EMBL" id="QTA90333.1"/>
    </source>
</evidence>
<gene>
    <name evidence="7" type="ORF">dnm_063940</name>
</gene>
<feature type="transmembrane region" description="Helical" evidence="5">
    <location>
        <begin position="216"/>
        <end position="237"/>
    </location>
</feature>
<dbReference type="PROSITE" id="PS51257">
    <property type="entry name" value="PROKAR_LIPOPROTEIN"/>
    <property type="match status" value="1"/>
</dbReference>
<evidence type="ECO:0000256" key="2">
    <source>
        <dbReference type="ARBA" id="ARBA00022692"/>
    </source>
</evidence>
<keyword evidence="3 5" id="KW-1133">Transmembrane helix</keyword>
<protein>
    <submittedName>
        <fullName evidence="7">Phosphate ABC transporter, permease protein PstA-like</fullName>
    </submittedName>
</protein>
<keyword evidence="2 5" id="KW-0812">Transmembrane</keyword>
<dbReference type="PROSITE" id="PS50928">
    <property type="entry name" value="ABC_TM1"/>
    <property type="match status" value="1"/>
</dbReference>
<dbReference type="KEGG" id="dmm:dnm_063940"/>
<evidence type="ECO:0000256" key="4">
    <source>
        <dbReference type="ARBA" id="ARBA00023136"/>
    </source>
</evidence>
<organism evidence="7 8">
    <name type="scientific">Desulfonema magnum</name>
    <dbReference type="NCBI Taxonomy" id="45655"/>
    <lineage>
        <taxon>Bacteria</taxon>
        <taxon>Pseudomonadati</taxon>
        <taxon>Thermodesulfobacteriota</taxon>
        <taxon>Desulfobacteria</taxon>
        <taxon>Desulfobacterales</taxon>
        <taxon>Desulfococcaceae</taxon>
        <taxon>Desulfonema</taxon>
    </lineage>
</organism>
<evidence type="ECO:0000313" key="8">
    <source>
        <dbReference type="Proteomes" id="UP000663722"/>
    </source>
</evidence>
<proteinExistence type="inferred from homology"/>
<feature type="transmembrane region" description="Helical" evidence="5">
    <location>
        <begin position="257"/>
        <end position="281"/>
    </location>
</feature>
<dbReference type="RefSeq" id="WP_207678581.1">
    <property type="nucleotide sequence ID" value="NZ_CP061800.1"/>
</dbReference>
<evidence type="ECO:0000256" key="1">
    <source>
        <dbReference type="ARBA" id="ARBA00004651"/>
    </source>
</evidence>
<feature type="transmembrane region" description="Helical" evidence="5">
    <location>
        <begin position="12"/>
        <end position="33"/>
    </location>
</feature>
<dbReference type="GO" id="GO:0005886">
    <property type="term" value="C:plasma membrane"/>
    <property type="evidence" value="ECO:0007669"/>
    <property type="project" value="UniProtKB-SubCell"/>
</dbReference>
<feature type="transmembrane region" description="Helical" evidence="5">
    <location>
        <begin position="188"/>
        <end position="209"/>
    </location>
</feature>
<feature type="transmembrane region" description="Helical" evidence="5">
    <location>
        <begin position="139"/>
        <end position="159"/>
    </location>
</feature>
<dbReference type="Gene3D" id="1.10.3720.10">
    <property type="entry name" value="MetI-like"/>
    <property type="match status" value="1"/>
</dbReference>